<evidence type="ECO:0000259" key="1">
    <source>
        <dbReference type="PROSITE" id="PS51208"/>
    </source>
</evidence>
<dbReference type="InterPro" id="IPR030895">
    <property type="entry name" value="T5SS_PEPC_rpt"/>
</dbReference>
<dbReference type="Gene3D" id="2.40.128.130">
    <property type="entry name" value="Autotransporter beta-domain"/>
    <property type="match status" value="1"/>
</dbReference>
<dbReference type="Pfam" id="PF03797">
    <property type="entry name" value="Autotransporter"/>
    <property type="match status" value="1"/>
</dbReference>
<dbReference type="PROSITE" id="PS51208">
    <property type="entry name" value="AUTOTRANSPORTER"/>
    <property type="match status" value="1"/>
</dbReference>
<protein>
    <submittedName>
        <fullName evidence="2">Autotransporter outer membrane beta-barrel domain-containing protein</fullName>
    </submittedName>
</protein>
<dbReference type="OrthoDB" id="7872833at2"/>
<reference evidence="2 3" key="1">
    <citation type="submission" date="2018-07" db="EMBL/GenBank/DDBJ databases">
        <authorList>
            <person name="Quirk P.G."/>
            <person name="Krulwich T.A."/>
        </authorList>
    </citation>
    <scope>NUCLEOTIDE SEQUENCE [LARGE SCALE GENOMIC DNA]</scope>
    <source>
        <strain evidence="2 3">CC-BB4</strain>
    </source>
</reference>
<accession>A0A345ZUA5</accession>
<gene>
    <name evidence="2" type="ORF">DW352_08235</name>
</gene>
<keyword evidence="3" id="KW-1185">Reference proteome</keyword>
<dbReference type="SUPFAM" id="SSF103515">
    <property type="entry name" value="Autotransporter"/>
    <property type="match status" value="1"/>
</dbReference>
<dbReference type="NCBIfam" id="TIGR01414">
    <property type="entry name" value="autotrans_barl"/>
    <property type="match status" value="1"/>
</dbReference>
<dbReference type="GO" id="GO:0019867">
    <property type="term" value="C:outer membrane"/>
    <property type="evidence" value="ECO:0007669"/>
    <property type="project" value="InterPro"/>
</dbReference>
<name>A0A345ZUA5_9HYPH</name>
<dbReference type="NCBIfam" id="TIGR04393">
    <property type="entry name" value="rpt_T5SS_PEPC"/>
    <property type="match status" value="2"/>
</dbReference>
<dbReference type="SUPFAM" id="SSF51126">
    <property type="entry name" value="Pectin lyase-like"/>
    <property type="match status" value="1"/>
</dbReference>
<dbReference type="SMART" id="SM00869">
    <property type="entry name" value="Autotransporter"/>
    <property type="match status" value="1"/>
</dbReference>
<organism evidence="2 3">
    <name type="scientific">Pseudolabrys taiwanensis</name>
    <dbReference type="NCBI Taxonomy" id="331696"/>
    <lineage>
        <taxon>Bacteria</taxon>
        <taxon>Pseudomonadati</taxon>
        <taxon>Pseudomonadota</taxon>
        <taxon>Alphaproteobacteria</taxon>
        <taxon>Hyphomicrobiales</taxon>
        <taxon>Xanthobacteraceae</taxon>
        <taxon>Pseudolabrys</taxon>
    </lineage>
</organism>
<feature type="domain" description="Autotransporter" evidence="1">
    <location>
        <begin position="787"/>
        <end position="1063"/>
    </location>
</feature>
<dbReference type="AlphaFoldDB" id="A0A345ZUA5"/>
<dbReference type="Proteomes" id="UP000254889">
    <property type="component" value="Chromosome"/>
</dbReference>
<evidence type="ECO:0000313" key="2">
    <source>
        <dbReference type="EMBL" id="AXK80502.1"/>
    </source>
</evidence>
<dbReference type="InterPro" id="IPR005546">
    <property type="entry name" value="Autotransporte_beta"/>
</dbReference>
<dbReference type="EMBL" id="CP031417">
    <property type="protein sequence ID" value="AXK80502.1"/>
    <property type="molecule type" value="Genomic_DNA"/>
</dbReference>
<sequence length="1063" mass="104806">MLRVNSDAVACRAGGGAFRIRLALLATTALLSVLVLTQPAAAQAVIDGGASETVPGTQASPWTVGGQLTVGDTGVGSLSIGAGGIVGSTSGIIGNLAGSSGTVDLTGAPPIDTASWGAGSSLLIGNFGHGVLNLSLGVVTGNTASVGVEVTGRGEVSLSNSSIWNNAGLVTIGVAGRGEVTVGGGSAFGSGGLILGQNGTGILTLDGASQWTGTSGTTVIGLDGTGTLTIAGGSSAYLDATSIGERSTGTVTVTGAGSLLQTGITAIGNDVGGWGHLNVLQGATMTSTRATMGAAAGSSAFVTVDGAGSNWTVTNELTVGDAGGANLTISGGATVHAGLALIGAGSGLGSVNVAGPNSLLQSDFALVVGAGLTGAGTGSLDIADGGRVISGGDTVIGFGNGAQGFIDVHGAGSSLSITTGDLFVAGDGANVAQGRLIISDGAAVTVMGGTGTVQVAQNAASVGVITIGGQEFWPGYQPPAAPGTLNASQVNLATSGASLEFNHTSTNYTFAPIIDGLGTIKQLAGTTILTADSSNFAGTTWISGGTLVVNGALGGTIDVMSGGRLQGSGTIGDVAVYGTIAPGNSIGTLNVAGSIAFAPGAIYQVEANASGQADRINATGTATLNGATVQVLAGVGNYSPSTQYTILTANGGVTGAFGTVTSNLAFLVPSLSYDANNVFLTLIRDSRGFGTIGVTPNQVATGNGIDTLSTGNPLYNAVLNLSADQARAAFDLLSGEVHASAKTALIEDGRYIRNAVNDRVRAAFESVAAPAIMAMAYEDGKGRSPAATSPGLVAWGTGFGSWGRSDGDGNAASLTRSTGGFLLGVDGPAFGRARLGLVGGYSRTSFNAKDRSSSGSSDNYYAGLYGGTQWGDLAFRVGTAYTWHRVSTSRSVSFPGFSDSLKADYEAGTAQAFGELGYGFRYGKAAYEPFANLAYVSFRNDSFTESGGAAALTSASATTDTTFTTLGLRGATTFAWGAANATARGTLGWRHAFGDTTPVSTFAFAGSSPFTIAGVPIARDAAVVEAGLDFALSRAAQLGITYSGQFGAGAYDQMLKGALMVKF</sequence>
<dbReference type="InterPro" id="IPR006315">
    <property type="entry name" value="OM_autotransptr_brl_dom"/>
</dbReference>
<proteinExistence type="predicted"/>
<dbReference type="InterPro" id="IPR011050">
    <property type="entry name" value="Pectin_lyase_fold/virulence"/>
</dbReference>
<dbReference type="KEGG" id="ptaw:DW352_08235"/>
<dbReference type="InterPro" id="IPR036709">
    <property type="entry name" value="Autotransporte_beta_dom_sf"/>
</dbReference>
<evidence type="ECO:0000313" key="3">
    <source>
        <dbReference type="Proteomes" id="UP000254889"/>
    </source>
</evidence>